<feature type="coiled-coil region" evidence="1">
    <location>
        <begin position="100"/>
        <end position="127"/>
    </location>
</feature>
<dbReference type="AlphaFoldDB" id="K2ADX1"/>
<accession>K2ADX1</accession>
<protein>
    <submittedName>
        <fullName evidence="2">Uncharacterized protein</fullName>
    </submittedName>
</protein>
<comment type="caution">
    <text evidence="2">The sequence shown here is derived from an EMBL/GenBank/DDBJ whole genome shotgun (WGS) entry which is preliminary data.</text>
</comment>
<feature type="coiled-coil region" evidence="1">
    <location>
        <begin position="408"/>
        <end position="435"/>
    </location>
</feature>
<keyword evidence="1" id="KW-0175">Coiled coil</keyword>
<organism evidence="2">
    <name type="scientific">uncultured bacterium</name>
    <name type="common">gcode 4</name>
    <dbReference type="NCBI Taxonomy" id="1234023"/>
    <lineage>
        <taxon>Bacteria</taxon>
        <taxon>environmental samples</taxon>
    </lineage>
</organism>
<evidence type="ECO:0000313" key="2">
    <source>
        <dbReference type="EMBL" id="EKD66245.1"/>
    </source>
</evidence>
<gene>
    <name evidence="2" type="ORF">ACD_49C00057G0005</name>
</gene>
<dbReference type="EMBL" id="AMFJ01021643">
    <property type="protein sequence ID" value="EKD66245.1"/>
    <property type="molecule type" value="Genomic_DNA"/>
</dbReference>
<reference evidence="2" key="1">
    <citation type="journal article" date="2012" name="Science">
        <title>Fermentation, hydrogen, and sulfur metabolism in multiple uncultivated bacterial phyla.</title>
        <authorList>
            <person name="Wrighton K.C."/>
            <person name="Thomas B.C."/>
            <person name="Sharon I."/>
            <person name="Miller C.S."/>
            <person name="Castelle C.J."/>
            <person name="VerBerkmoes N.C."/>
            <person name="Wilkins M.J."/>
            <person name="Hettich R.L."/>
            <person name="Lipton M.S."/>
            <person name="Williams K.H."/>
            <person name="Long P.E."/>
            <person name="Banfield J.F."/>
        </authorList>
    </citation>
    <scope>NUCLEOTIDE SEQUENCE [LARGE SCALE GENOMIC DNA]</scope>
</reference>
<evidence type="ECO:0000256" key="1">
    <source>
        <dbReference type="SAM" id="Coils"/>
    </source>
</evidence>
<name>K2ADX1_9BACT</name>
<sequence>MNTIWQKIASTRNKRSKEIGKIKEDLAKQVWSFTVSKKYKNAVVKIIQMDLDFVKIAQNPENFFEENELEEGEIQEFVNWCKSISEKIIFYNDKVRGIIKWQREETLENETEELKKLKNQEIEVKEMIVSKEVKIWKLQAKLEEKPSIIQEEKIVVISEKARKTNIEIVSETIESWNIHPRIRNKLLMRKLTLDEIIEDMESSEEFQKLIPITLDIKNKTVNLSKVKHPNSRGAIYKGLLLVSIFGKLWRDIWYELTSTMPKRDDAINILKQIFEKRWYSVGLTEIINEKPEKKETEPKEEKVEENWDTKLEKDISKEIIVENFRDDFFRFIKEKVEKIEWKYSINWELKYLLLLPDISKEVFLNFIKNLSESDKHELKLFYPLEADVLNLIDCLVQEKISYLRKIVKDKSQHKEEKISKKIEQKEKNVSDILNEYIGEFLENEEIDFLLSFLDESGKILGKIVDLNDQEEISKMEKNIEKVTGPYIYIKYLEKYREVFFELLITEIYNNIKLRKLLKKSHYSRIELIQIFNKYTDAYIKDKENQLQEKNKKVYEVYEKSTIKDYLFQKRIWIPSFIKEKCSDKYAAFSNLLITELNWEINNEEEIYMFFLIAHEKDIKNDFIAHTRDTYIFWEARIRKELDNFFELNKNKLGEQLANNKKHLIENFEKIEKTLSNLRKDISPSWLSEGNHKKSQKNWKWSWINAVMVRWILDSYLEWFKNKAGLEDIKLDDDLIANFKDFINPTVTQFLSWFSKDSDLTSGKAWIANFFSEQKQAKTKKMLFVDLLRYLPDAIASLWGRDANFSNKLVEKIQEFNDENLPKIEENLKQIQEILDNLKVVNRIKELMNTHHKDEDIVSAIRGLIYFP</sequence>
<proteinExistence type="predicted"/>